<feature type="signal peptide" evidence="9">
    <location>
        <begin position="1"/>
        <end position="20"/>
    </location>
</feature>
<comment type="caution">
    <text evidence="12">The sequence shown here is derived from an EMBL/GenBank/DDBJ whole genome shotgun (WGS) entry which is preliminary data.</text>
</comment>
<keyword evidence="6 8" id="KW-0472">Membrane</keyword>
<keyword evidence="5 9" id="KW-0732">Signal</keyword>
<evidence type="ECO:0000256" key="4">
    <source>
        <dbReference type="ARBA" id="ARBA00022692"/>
    </source>
</evidence>
<dbReference type="InterPro" id="IPR013784">
    <property type="entry name" value="Carb-bd-like_fold"/>
</dbReference>
<evidence type="ECO:0000256" key="1">
    <source>
        <dbReference type="ARBA" id="ARBA00004571"/>
    </source>
</evidence>
<comment type="subcellular location">
    <subcellularLocation>
        <location evidence="1 8">Cell outer membrane</location>
        <topology evidence="1 8">Multi-pass membrane protein</topology>
    </subcellularLocation>
</comment>
<evidence type="ECO:0000256" key="9">
    <source>
        <dbReference type="SAM" id="SignalP"/>
    </source>
</evidence>
<evidence type="ECO:0000259" key="11">
    <source>
        <dbReference type="Pfam" id="PF14905"/>
    </source>
</evidence>
<dbReference type="Pfam" id="PF13620">
    <property type="entry name" value="CarboxypepD_reg"/>
    <property type="match status" value="1"/>
</dbReference>
<dbReference type="GO" id="GO:0015344">
    <property type="term" value="F:siderophore uptake transmembrane transporter activity"/>
    <property type="evidence" value="ECO:0007669"/>
    <property type="project" value="TreeGrafter"/>
</dbReference>
<dbReference type="Pfam" id="PF07715">
    <property type="entry name" value="Plug"/>
    <property type="match status" value="1"/>
</dbReference>
<proteinExistence type="inferred from homology"/>
<dbReference type="GO" id="GO:0030246">
    <property type="term" value="F:carbohydrate binding"/>
    <property type="evidence" value="ECO:0007669"/>
    <property type="project" value="InterPro"/>
</dbReference>
<evidence type="ECO:0000256" key="7">
    <source>
        <dbReference type="ARBA" id="ARBA00023237"/>
    </source>
</evidence>
<gene>
    <name evidence="12" type="ORF">BLX24_26500</name>
</gene>
<comment type="similarity">
    <text evidence="8">Belongs to the TonB-dependent receptor family.</text>
</comment>
<dbReference type="InterPro" id="IPR039426">
    <property type="entry name" value="TonB-dep_rcpt-like"/>
</dbReference>
<dbReference type="InterPro" id="IPR012910">
    <property type="entry name" value="Plug_dom"/>
</dbReference>
<dbReference type="RefSeq" id="WP_071506257.1">
    <property type="nucleotide sequence ID" value="NZ_MORL01000028.1"/>
</dbReference>
<keyword evidence="7 8" id="KW-0998">Cell outer membrane</keyword>
<dbReference type="PROSITE" id="PS52016">
    <property type="entry name" value="TONB_DEPENDENT_REC_3"/>
    <property type="match status" value="1"/>
</dbReference>
<feature type="chain" id="PRO_5010218912" evidence="9">
    <location>
        <begin position="21"/>
        <end position="818"/>
    </location>
</feature>
<keyword evidence="3 8" id="KW-1134">Transmembrane beta strand</keyword>
<dbReference type="EMBL" id="MORL01000028">
    <property type="protein sequence ID" value="OIN56125.1"/>
    <property type="molecule type" value="Genomic_DNA"/>
</dbReference>
<keyword evidence="12" id="KW-0675">Receptor</keyword>
<dbReference type="PANTHER" id="PTHR30069">
    <property type="entry name" value="TONB-DEPENDENT OUTER MEMBRANE RECEPTOR"/>
    <property type="match status" value="1"/>
</dbReference>
<dbReference type="OrthoDB" id="905812at2"/>
<feature type="domain" description="Outer membrane protein beta-barrel" evidence="11">
    <location>
        <begin position="379"/>
        <end position="790"/>
    </location>
</feature>
<dbReference type="InterPro" id="IPR041700">
    <property type="entry name" value="OMP_b-brl_3"/>
</dbReference>
<reference evidence="12 13" key="1">
    <citation type="submission" date="2016-10" db="EMBL/GenBank/DDBJ databases">
        <title>Arsenicibacter rosenii gen. nov., sp. nov., an efficient arsenic-methylating bacterium isolated from an arsenic-contaminated paddy soil.</title>
        <authorList>
            <person name="Huang K."/>
        </authorList>
    </citation>
    <scope>NUCLEOTIDE SEQUENCE [LARGE SCALE GENOMIC DNA]</scope>
    <source>
        <strain evidence="12 13">SM-1</strain>
    </source>
</reference>
<dbReference type="GO" id="GO:0044718">
    <property type="term" value="P:siderophore transmembrane transport"/>
    <property type="evidence" value="ECO:0007669"/>
    <property type="project" value="TreeGrafter"/>
</dbReference>
<accession>A0A1S2VCT4</accession>
<evidence type="ECO:0000256" key="8">
    <source>
        <dbReference type="PROSITE-ProRule" id="PRU01360"/>
    </source>
</evidence>
<dbReference type="GO" id="GO:0009279">
    <property type="term" value="C:cell outer membrane"/>
    <property type="evidence" value="ECO:0007669"/>
    <property type="project" value="UniProtKB-SubCell"/>
</dbReference>
<organism evidence="12 13">
    <name type="scientific">Arsenicibacter rosenii</name>
    <dbReference type="NCBI Taxonomy" id="1750698"/>
    <lineage>
        <taxon>Bacteria</taxon>
        <taxon>Pseudomonadati</taxon>
        <taxon>Bacteroidota</taxon>
        <taxon>Cytophagia</taxon>
        <taxon>Cytophagales</taxon>
        <taxon>Spirosomataceae</taxon>
        <taxon>Arsenicibacter</taxon>
    </lineage>
</organism>
<evidence type="ECO:0000256" key="3">
    <source>
        <dbReference type="ARBA" id="ARBA00022452"/>
    </source>
</evidence>
<evidence type="ECO:0000259" key="10">
    <source>
        <dbReference type="Pfam" id="PF07715"/>
    </source>
</evidence>
<keyword evidence="13" id="KW-1185">Reference proteome</keyword>
<dbReference type="SUPFAM" id="SSF56935">
    <property type="entry name" value="Porins"/>
    <property type="match status" value="1"/>
</dbReference>
<dbReference type="PANTHER" id="PTHR30069:SF29">
    <property type="entry name" value="HEMOGLOBIN AND HEMOGLOBIN-HAPTOGLOBIN-BINDING PROTEIN 1-RELATED"/>
    <property type="match status" value="1"/>
</dbReference>
<dbReference type="AlphaFoldDB" id="A0A1S2VCT4"/>
<dbReference type="Proteomes" id="UP000181790">
    <property type="component" value="Unassembled WGS sequence"/>
</dbReference>
<keyword evidence="2 8" id="KW-0813">Transport</keyword>
<dbReference type="Gene3D" id="2.40.170.20">
    <property type="entry name" value="TonB-dependent receptor, beta-barrel domain"/>
    <property type="match status" value="1"/>
</dbReference>
<protein>
    <submittedName>
        <fullName evidence="12">TonB-dependent receptor</fullName>
    </submittedName>
</protein>
<keyword evidence="4 8" id="KW-0812">Transmembrane</keyword>
<name>A0A1S2VCT4_9BACT</name>
<evidence type="ECO:0000256" key="2">
    <source>
        <dbReference type="ARBA" id="ARBA00022448"/>
    </source>
</evidence>
<dbReference type="InterPro" id="IPR037066">
    <property type="entry name" value="Plug_dom_sf"/>
</dbReference>
<feature type="domain" description="TonB-dependent receptor plug" evidence="10">
    <location>
        <begin position="136"/>
        <end position="225"/>
    </location>
</feature>
<dbReference type="Gene3D" id="2.60.40.1120">
    <property type="entry name" value="Carboxypeptidase-like, regulatory domain"/>
    <property type="match status" value="1"/>
</dbReference>
<evidence type="ECO:0000313" key="12">
    <source>
        <dbReference type="EMBL" id="OIN56125.1"/>
    </source>
</evidence>
<evidence type="ECO:0000256" key="5">
    <source>
        <dbReference type="ARBA" id="ARBA00022729"/>
    </source>
</evidence>
<dbReference type="Gene3D" id="2.170.130.10">
    <property type="entry name" value="TonB-dependent receptor, plug domain"/>
    <property type="match status" value="1"/>
</dbReference>
<dbReference type="Pfam" id="PF14905">
    <property type="entry name" value="OMP_b-brl_3"/>
    <property type="match status" value="1"/>
</dbReference>
<sequence>MRFLLIFFIIISAFCYTAHSSTNQGRITGSLIDSLTSKPIPFVTVSLNTADGKTITGTLAGDDGTFTIENVVFGTYQLALTLVGYRSKKIVSLTISPEKPAVHVGTILLIPEPKLLSEVKVVGQKALVERKNGHIVYNAERDASTSGGTAADVLRKTPMVTVEPDGNLTMRGSSSIKVLVNGKPSAIMASNLADAIKQMPASIIKSVEVITNPGAKYDAEGVAGVINIITKKALTGKSGQVTLAGGNLNSSVGINLNLQGDKLGVNVVLNGNQKKGFDASEGTRTTLLNDQPVNVLKQTYANKSSDFGEYSVVSLDYDPDSLNRINLSATFSGGKARTNSSLFSRLMNVDGTIEQEYNRNIQVRSPTANTEYNLSWMRTYQKSGREFSVLTQYSRMPGNPGYTVVQTPVLAEVPDYLERSQSKIKHNEYTFQTDYIDPFMLPIRQDTLSITLETGLKGVSRKTGTLSTVEQAMTGKESDYQIAPDRSAELNYGQRILAGYLSLRVETGNQWALTLGGRYEHTQISSDNLSVQTQFKGNYHNLIPTVNLSKTINEKHTIEASYTQRISRPQIEYLNPFKNYSDSKNVSVGNPDLQAELAHATELTYSMYDDKGTSLSTTLYWRQTNNAIEWLKKVNTEGVALSTPQNIGQEARFGGSWYLSFLPAKDLTVTVNNDLSYNSLVSPSLSQRNSGWLNSGGLVISYKLPKDWYLEGSWYYTTGWLYIQSRYKGYTYLNLTGKKEFMQKKAALTLRLGNPFKKYIILTGHSKAPTYVSDGNNAYVYQSFNLSFSYKFGHVGVKEGKKNKKIINDDKKQASKRG</sequence>
<evidence type="ECO:0000313" key="13">
    <source>
        <dbReference type="Proteomes" id="UP000181790"/>
    </source>
</evidence>
<dbReference type="InterPro" id="IPR036942">
    <property type="entry name" value="Beta-barrel_TonB_sf"/>
</dbReference>
<evidence type="ECO:0000256" key="6">
    <source>
        <dbReference type="ARBA" id="ARBA00023136"/>
    </source>
</evidence>
<dbReference type="SUPFAM" id="SSF49452">
    <property type="entry name" value="Starch-binding domain-like"/>
    <property type="match status" value="1"/>
</dbReference>